<accession>A0A0Q3T9A4</accession>
<gene>
    <name evidence="1" type="ORF">AN964_23485</name>
</gene>
<dbReference type="OrthoDB" id="1707312at2"/>
<comment type="caution">
    <text evidence="1">The sequence shown here is derived from an EMBL/GenBank/DDBJ whole genome shotgun (WGS) entry which is preliminary data.</text>
</comment>
<reference evidence="1 2" key="1">
    <citation type="submission" date="2015-09" db="EMBL/GenBank/DDBJ databases">
        <title>Genome sequencing project for genomic taxonomy and phylogenomics of Bacillus-like bacteria.</title>
        <authorList>
            <person name="Liu B."/>
            <person name="Wang J."/>
            <person name="Zhu Y."/>
            <person name="Liu G."/>
            <person name="Chen Q."/>
            <person name="Chen Z."/>
            <person name="Lan J."/>
            <person name="Che J."/>
            <person name="Ge C."/>
            <person name="Shi H."/>
            <person name="Pan Z."/>
            <person name="Liu X."/>
        </authorList>
    </citation>
    <scope>NUCLEOTIDE SEQUENCE [LARGE SCALE GENOMIC DNA]</scope>
    <source>
        <strain evidence="1 2">LMG 18435</strain>
    </source>
</reference>
<dbReference type="PATRIC" id="fig|157838.3.peg.5158"/>
<sequence>MKHNLKISVSKKPQTGGIISCRNVTIRERFLRFLLGDKQKLTILVPGDTVQELAISEIKEGGISHEQDQATP</sequence>
<evidence type="ECO:0000313" key="1">
    <source>
        <dbReference type="EMBL" id="KQL50616.1"/>
    </source>
</evidence>
<evidence type="ECO:0000313" key="2">
    <source>
        <dbReference type="Proteomes" id="UP000051888"/>
    </source>
</evidence>
<dbReference type="AlphaFoldDB" id="A0A0Q3T9A4"/>
<keyword evidence="2" id="KW-1185">Reference proteome</keyword>
<proteinExistence type="predicted"/>
<dbReference type="STRING" id="157838.AN964_23485"/>
<dbReference type="EMBL" id="LJJC01000015">
    <property type="protein sequence ID" value="KQL50616.1"/>
    <property type="molecule type" value="Genomic_DNA"/>
</dbReference>
<organism evidence="1 2">
    <name type="scientific">Heyndrickxia shackletonii</name>
    <dbReference type="NCBI Taxonomy" id="157838"/>
    <lineage>
        <taxon>Bacteria</taxon>
        <taxon>Bacillati</taxon>
        <taxon>Bacillota</taxon>
        <taxon>Bacilli</taxon>
        <taxon>Bacillales</taxon>
        <taxon>Bacillaceae</taxon>
        <taxon>Heyndrickxia</taxon>
    </lineage>
</organism>
<protein>
    <submittedName>
        <fullName evidence="1">Uncharacterized protein</fullName>
    </submittedName>
</protein>
<dbReference type="RefSeq" id="WP_055742216.1">
    <property type="nucleotide sequence ID" value="NZ_JAAIWL010000002.1"/>
</dbReference>
<dbReference type="Proteomes" id="UP000051888">
    <property type="component" value="Unassembled WGS sequence"/>
</dbReference>
<name>A0A0Q3T9A4_9BACI</name>